<dbReference type="InterPro" id="IPR036691">
    <property type="entry name" value="Endo/exonu/phosph_ase_sf"/>
</dbReference>
<feature type="domain" description="Endonuclease/exonuclease/phosphatase" evidence="1">
    <location>
        <begin position="273"/>
        <end position="498"/>
    </location>
</feature>
<dbReference type="Proteomes" id="UP001164746">
    <property type="component" value="Chromosome 7"/>
</dbReference>
<dbReference type="Pfam" id="PF21171">
    <property type="entry name" value="PDE12-like_N"/>
    <property type="match status" value="1"/>
</dbReference>
<dbReference type="SUPFAM" id="SSF56219">
    <property type="entry name" value="DNase I-like"/>
    <property type="match status" value="1"/>
</dbReference>
<dbReference type="Pfam" id="PF03372">
    <property type="entry name" value="Exo_endo_phos"/>
    <property type="match status" value="1"/>
</dbReference>
<organism evidence="3 4">
    <name type="scientific">Mya arenaria</name>
    <name type="common">Soft-shell clam</name>
    <dbReference type="NCBI Taxonomy" id="6604"/>
    <lineage>
        <taxon>Eukaryota</taxon>
        <taxon>Metazoa</taxon>
        <taxon>Spiralia</taxon>
        <taxon>Lophotrochozoa</taxon>
        <taxon>Mollusca</taxon>
        <taxon>Bivalvia</taxon>
        <taxon>Autobranchia</taxon>
        <taxon>Heteroconchia</taxon>
        <taxon>Euheterodonta</taxon>
        <taxon>Imparidentia</taxon>
        <taxon>Neoheterodontei</taxon>
        <taxon>Myida</taxon>
        <taxon>Myoidea</taxon>
        <taxon>Myidae</taxon>
        <taxon>Mya</taxon>
    </lineage>
</organism>
<dbReference type="InterPro" id="IPR005135">
    <property type="entry name" value="Endo/exonuclease/phosphatase"/>
</dbReference>
<name>A0ABY7EIT2_MYAAR</name>
<accession>A0ABY7EIT2</accession>
<dbReference type="InterPro" id="IPR048821">
    <property type="entry name" value="PDE12-like_N"/>
</dbReference>
<proteinExistence type="predicted"/>
<dbReference type="EMBL" id="CP111018">
    <property type="protein sequence ID" value="WAR09795.1"/>
    <property type="molecule type" value="Genomic_DNA"/>
</dbReference>
<gene>
    <name evidence="3" type="ORF">MAR_034871</name>
</gene>
<evidence type="ECO:0000259" key="1">
    <source>
        <dbReference type="Pfam" id="PF03372"/>
    </source>
</evidence>
<sequence length="513" mass="58566">MICFSGLSQSRRRIFYHISRNMSKFYVRNVENDRSLQITFEYSHTSGEKILSRVYNASRPKSEIIDNTLTRISQNISKFISKKLKRKLKADGESSLSEINIKVYKNDGITTLEENTSTEDAFQHGNVVAIENSKFIVDINAPCCNAIVLPQTVMIGFQICPNVEIEFASLEDSLFVWEKLKYDTSAKMGQKDITQVPKERVELSKSLTFTPTNDEIGYRLALTMTPRLGDREGKPMTVECKYDVTAGPDLCPFEQRHLYTQKETGSGELRVVSYNILADVYANQEFSRNVLFNYCPPYALDISYRKHLMIKELKGYKGDIICLQECDYKVLVEEHSTLLKDFMETDKSCQDLVKQTYAVPALKEMLETRSTIIHVAALEPVDRPGQILLVANTHLYFHPDFAHKPCLVFCGDFNSTPTRGVYEFMTTKSIKEDHDAWRSGSGCGLPAYTNYTNGFNGHLDYVFYDTDAFEVSQVIPQPDHKDVEFHTAIPSIVFPSDHLAQICDLRWKNPSHL</sequence>
<dbReference type="PANTHER" id="PTHR12121:SF37">
    <property type="entry name" value="2',5'-PHOSPHODIESTERASE 12"/>
    <property type="match status" value="1"/>
</dbReference>
<dbReference type="Gene3D" id="3.60.10.10">
    <property type="entry name" value="Endonuclease/exonuclease/phosphatase"/>
    <property type="match status" value="2"/>
</dbReference>
<dbReference type="PANTHER" id="PTHR12121">
    <property type="entry name" value="CARBON CATABOLITE REPRESSOR PROTEIN 4"/>
    <property type="match status" value="1"/>
</dbReference>
<evidence type="ECO:0000259" key="2">
    <source>
        <dbReference type="Pfam" id="PF21171"/>
    </source>
</evidence>
<evidence type="ECO:0000313" key="4">
    <source>
        <dbReference type="Proteomes" id="UP001164746"/>
    </source>
</evidence>
<protein>
    <submittedName>
        <fullName evidence="3">PDE12-like protein</fullName>
    </submittedName>
</protein>
<reference evidence="3" key="1">
    <citation type="submission" date="2022-11" db="EMBL/GenBank/DDBJ databases">
        <title>Centuries of genome instability and evolution in soft-shell clam transmissible cancer (bioRxiv).</title>
        <authorList>
            <person name="Hart S.F.M."/>
            <person name="Yonemitsu M.A."/>
            <person name="Giersch R.M."/>
            <person name="Beal B.F."/>
            <person name="Arriagada G."/>
            <person name="Davis B.W."/>
            <person name="Ostrander E.A."/>
            <person name="Goff S.P."/>
            <person name="Metzger M.J."/>
        </authorList>
    </citation>
    <scope>NUCLEOTIDE SEQUENCE</scope>
    <source>
        <strain evidence="3">MELC-2E11</strain>
        <tissue evidence="3">Siphon/mantle</tissue>
    </source>
</reference>
<keyword evidence="4" id="KW-1185">Reference proteome</keyword>
<evidence type="ECO:0000313" key="3">
    <source>
        <dbReference type="EMBL" id="WAR09795.1"/>
    </source>
</evidence>
<feature type="domain" description="2',5'-phosphodiesterase 12-like N-terminal" evidence="2">
    <location>
        <begin position="142"/>
        <end position="241"/>
    </location>
</feature>
<dbReference type="InterPro" id="IPR050410">
    <property type="entry name" value="CCR4/nocturin_mRNA_transcr"/>
</dbReference>